<name>A0A6L5XU91_9FIRM</name>
<dbReference type="Gene3D" id="3.30.9.10">
    <property type="entry name" value="D-Amino Acid Oxidase, subunit A, domain 2"/>
    <property type="match status" value="1"/>
</dbReference>
<accession>A0A6L5XU91</accession>
<dbReference type="GO" id="GO:0051537">
    <property type="term" value="F:2 iron, 2 sulfur cluster binding"/>
    <property type="evidence" value="ECO:0007669"/>
    <property type="project" value="UniProtKB-KW"/>
</dbReference>
<dbReference type="PANTHER" id="PTHR13847:SF274">
    <property type="entry name" value="RIESKE 2FE-2S IRON-SULFUR PROTEIN YHFW-RELATED"/>
    <property type="match status" value="1"/>
</dbReference>
<dbReference type="InterPro" id="IPR036188">
    <property type="entry name" value="FAD/NAD-bd_sf"/>
</dbReference>
<proteinExistence type="predicted"/>
<dbReference type="Pfam" id="PF01266">
    <property type="entry name" value="DAO"/>
    <property type="match status" value="1"/>
</dbReference>
<dbReference type="GO" id="GO:0005737">
    <property type="term" value="C:cytoplasm"/>
    <property type="evidence" value="ECO:0007669"/>
    <property type="project" value="TreeGrafter"/>
</dbReference>
<evidence type="ECO:0000256" key="3">
    <source>
        <dbReference type="ARBA" id="ARBA00023004"/>
    </source>
</evidence>
<keyword evidence="8" id="KW-1185">Reference proteome</keyword>
<dbReference type="GO" id="GO:0004497">
    <property type="term" value="F:monooxygenase activity"/>
    <property type="evidence" value="ECO:0007669"/>
    <property type="project" value="UniProtKB-ARBA"/>
</dbReference>
<evidence type="ECO:0000256" key="1">
    <source>
        <dbReference type="ARBA" id="ARBA00022714"/>
    </source>
</evidence>
<dbReference type="SUPFAM" id="SSF51971">
    <property type="entry name" value="Nucleotide-binding domain"/>
    <property type="match status" value="1"/>
</dbReference>
<dbReference type="InterPro" id="IPR017941">
    <property type="entry name" value="Rieske_2Fe-2S"/>
</dbReference>
<feature type="transmembrane region" description="Helical" evidence="5">
    <location>
        <begin position="26"/>
        <end position="52"/>
    </location>
</feature>
<dbReference type="InterPro" id="IPR036922">
    <property type="entry name" value="Rieske_2Fe-2S_sf"/>
</dbReference>
<feature type="domain" description="Rieske" evidence="6">
    <location>
        <begin position="390"/>
        <end position="437"/>
    </location>
</feature>
<keyword evidence="5" id="KW-0812">Transmembrane</keyword>
<keyword evidence="1" id="KW-0001">2Fe-2S</keyword>
<gene>
    <name evidence="7" type="ORF">FYJ58_00535</name>
</gene>
<dbReference type="GO" id="GO:0046872">
    <property type="term" value="F:metal ion binding"/>
    <property type="evidence" value="ECO:0007669"/>
    <property type="project" value="UniProtKB-KW"/>
</dbReference>
<reference evidence="7 8" key="1">
    <citation type="submission" date="2019-08" db="EMBL/GenBank/DDBJ databases">
        <title>In-depth cultivation of the pig gut microbiome towards novel bacterial diversity and tailored functional studies.</title>
        <authorList>
            <person name="Wylensek D."/>
            <person name="Hitch T.C.A."/>
            <person name="Clavel T."/>
        </authorList>
    </citation>
    <scope>NUCLEOTIDE SEQUENCE [LARGE SCALE GENOMIC DNA]</scope>
    <source>
        <strain evidence="7 8">WCA-693-APC-MOT-I</strain>
    </source>
</reference>
<dbReference type="PROSITE" id="PS51296">
    <property type="entry name" value="RIESKE"/>
    <property type="match status" value="1"/>
</dbReference>
<dbReference type="AlphaFoldDB" id="A0A6L5XU91"/>
<dbReference type="SUPFAM" id="SSF50022">
    <property type="entry name" value="ISP domain"/>
    <property type="match status" value="1"/>
</dbReference>
<evidence type="ECO:0000313" key="8">
    <source>
        <dbReference type="Proteomes" id="UP000482209"/>
    </source>
</evidence>
<keyword evidence="4" id="KW-0411">Iron-sulfur</keyword>
<dbReference type="PANTHER" id="PTHR13847">
    <property type="entry name" value="SARCOSINE DEHYDROGENASE-RELATED"/>
    <property type="match status" value="1"/>
</dbReference>
<dbReference type="Gene3D" id="3.50.50.60">
    <property type="entry name" value="FAD/NAD(P)-binding domain"/>
    <property type="match status" value="1"/>
</dbReference>
<keyword evidence="5" id="KW-0472">Membrane</keyword>
<comment type="caution">
    <text evidence="7">The sequence shown here is derived from an EMBL/GenBank/DDBJ whole genome shotgun (WGS) entry which is preliminary data.</text>
</comment>
<dbReference type="RefSeq" id="WP_154515648.1">
    <property type="nucleotide sequence ID" value="NZ_VUMT01000001.1"/>
</dbReference>
<keyword evidence="3" id="KW-0408">Iron</keyword>
<dbReference type="EMBL" id="VUMT01000001">
    <property type="protein sequence ID" value="MSS62380.1"/>
    <property type="molecule type" value="Genomic_DNA"/>
</dbReference>
<dbReference type="Pfam" id="PF00355">
    <property type="entry name" value="Rieske"/>
    <property type="match status" value="1"/>
</dbReference>
<protein>
    <submittedName>
        <fullName evidence="7">FAD-dependent oxidoreductase</fullName>
    </submittedName>
</protein>
<organism evidence="7 8">
    <name type="scientific">Velocimicrobium porci</name>
    <dbReference type="NCBI Taxonomy" id="2606634"/>
    <lineage>
        <taxon>Bacteria</taxon>
        <taxon>Bacillati</taxon>
        <taxon>Bacillota</taxon>
        <taxon>Clostridia</taxon>
        <taxon>Lachnospirales</taxon>
        <taxon>Lachnospiraceae</taxon>
        <taxon>Velocimicrobium</taxon>
    </lineage>
</organism>
<evidence type="ECO:0000313" key="7">
    <source>
        <dbReference type="EMBL" id="MSS62380.1"/>
    </source>
</evidence>
<keyword evidence="2" id="KW-0479">Metal-binding</keyword>
<dbReference type="Proteomes" id="UP000482209">
    <property type="component" value="Unassembled WGS sequence"/>
</dbReference>
<dbReference type="Gene3D" id="2.102.10.10">
    <property type="entry name" value="Rieske [2Fe-2S] iron-sulphur domain"/>
    <property type="match status" value="1"/>
</dbReference>
<evidence type="ECO:0000256" key="4">
    <source>
        <dbReference type="ARBA" id="ARBA00023014"/>
    </source>
</evidence>
<dbReference type="InterPro" id="IPR006076">
    <property type="entry name" value="FAD-dep_OxRdtase"/>
</dbReference>
<evidence type="ECO:0000259" key="6">
    <source>
        <dbReference type="PROSITE" id="PS51296"/>
    </source>
</evidence>
<keyword evidence="5" id="KW-1133">Transmembrane helix</keyword>
<dbReference type="GO" id="GO:0016705">
    <property type="term" value="F:oxidoreductase activity, acting on paired donors, with incorporation or reduction of molecular oxygen"/>
    <property type="evidence" value="ECO:0007669"/>
    <property type="project" value="UniProtKB-ARBA"/>
</dbReference>
<evidence type="ECO:0000256" key="5">
    <source>
        <dbReference type="SAM" id="Phobius"/>
    </source>
</evidence>
<sequence length="437" mass="49876">MSQSVWTDHIKLPDFHKLEEKKKTHVLIIGGGLSGILCAYFLELAGVDYILVEGKRIGSGITKNTTAKITSQHGLIYDKMIRNKGKEQALVYLRANEQALEMYRKLAKTIPCKFEEKNSFVYTLKNREWIEKEVSAVNSLGFPAKFVEKLPLPFETEGAIQFSKQAQFNPFQFIAGLAKNLNIYEHTFITEIAPNKAWNEECEIYANKIIVATHFPFINKNGSYFLKLYQHRSYVIALEHAQNVNGMYVDEAKQGFSFRNYDNLLLLGGGSHRTGKQGGNYDELRAFAKEYYLEGTERYHWATQDCMSLDSVPYIGQYSKHAKDLYVATGFNKWGMTSAMVSAMLLSDLVQEKENEWSRVFSPSRSIWHPQLFLNGIEATLNLLTPTFKRCPHLGCALKWNPIERTWDCPCHGSRFEEDGSLIDNPATGKLSFVPKK</sequence>
<evidence type="ECO:0000256" key="2">
    <source>
        <dbReference type="ARBA" id="ARBA00022723"/>
    </source>
</evidence>